<evidence type="ECO:0000313" key="2">
    <source>
        <dbReference type="EMBL" id="KAK0049992.1"/>
    </source>
</evidence>
<keyword evidence="1" id="KW-0732">Signal</keyword>
<feature type="chain" id="PRO_5042292620" evidence="1">
    <location>
        <begin position="21"/>
        <end position="236"/>
    </location>
</feature>
<comment type="caution">
    <text evidence="2">The sequence shown here is derived from an EMBL/GenBank/DDBJ whole genome shotgun (WGS) entry which is preliminary data.</text>
</comment>
<dbReference type="Proteomes" id="UP001233172">
    <property type="component" value="Unassembled WGS sequence"/>
</dbReference>
<proteinExistence type="predicted"/>
<feature type="signal peptide" evidence="1">
    <location>
        <begin position="1"/>
        <end position="20"/>
    </location>
</feature>
<sequence>MMKTFAYIVVLAMCFTCTIQHNRYPECLRSRNPSLNHINFLATLAGRYGKTEFRVGNLTIPTKSTLDIYPVTTDIFKWPKAGTLFAEERLDNVVVRRSLYATVEEDDGKTIYFYPYNFTTGFTDFNKSFDKSQFNCLLPTDLDYTHECDRVVQPSTTLNKAFNFVTWPYCSKDRKNPPVYSAVLTCDTIKVSFTEVSQLSSTPEDQRQYFVLTKTQKVPLPKSYTGNQRYFRCPCN</sequence>
<organism evidence="2 3">
    <name type="scientific">Biomphalaria pfeifferi</name>
    <name type="common">Bloodfluke planorb</name>
    <name type="synonym">Freshwater snail</name>
    <dbReference type="NCBI Taxonomy" id="112525"/>
    <lineage>
        <taxon>Eukaryota</taxon>
        <taxon>Metazoa</taxon>
        <taxon>Spiralia</taxon>
        <taxon>Lophotrochozoa</taxon>
        <taxon>Mollusca</taxon>
        <taxon>Gastropoda</taxon>
        <taxon>Heterobranchia</taxon>
        <taxon>Euthyneura</taxon>
        <taxon>Panpulmonata</taxon>
        <taxon>Hygrophila</taxon>
        <taxon>Lymnaeoidea</taxon>
        <taxon>Planorbidae</taxon>
        <taxon>Biomphalaria</taxon>
    </lineage>
</organism>
<keyword evidence="3" id="KW-1185">Reference proteome</keyword>
<dbReference type="AlphaFoldDB" id="A0AAD8B8J7"/>
<dbReference type="EMBL" id="JASAOG010000119">
    <property type="protein sequence ID" value="KAK0049992.1"/>
    <property type="molecule type" value="Genomic_DNA"/>
</dbReference>
<protein>
    <submittedName>
        <fullName evidence="2">Uncharacterized protein</fullName>
    </submittedName>
</protein>
<reference evidence="2" key="1">
    <citation type="journal article" date="2023" name="PLoS Negl. Trop. Dis.">
        <title>A genome sequence for Biomphalaria pfeifferi, the major vector snail for the human-infecting parasite Schistosoma mansoni.</title>
        <authorList>
            <person name="Bu L."/>
            <person name="Lu L."/>
            <person name="Laidemitt M.R."/>
            <person name="Zhang S.M."/>
            <person name="Mutuku M."/>
            <person name="Mkoji G."/>
            <person name="Steinauer M."/>
            <person name="Loker E.S."/>
        </authorList>
    </citation>
    <scope>NUCLEOTIDE SEQUENCE</scope>
    <source>
        <strain evidence="2">KasaAsao</strain>
    </source>
</reference>
<accession>A0AAD8B8J7</accession>
<evidence type="ECO:0000313" key="3">
    <source>
        <dbReference type="Proteomes" id="UP001233172"/>
    </source>
</evidence>
<gene>
    <name evidence="2" type="ORF">Bpfe_020543</name>
</gene>
<name>A0AAD8B8J7_BIOPF</name>
<reference evidence="2" key="2">
    <citation type="submission" date="2023-04" db="EMBL/GenBank/DDBJ databases">
        <authorList>
            <person name="Bu L."/>
            <person name="Lu L."/>
            <person name="Laidemitt M.R."/>
            <person name="Zhang S.M."/>
            <person name="Mutuku M."/>
            <person name="Mkoji G."/>
            <person name="Steinauer M."/>
            <person name="Loker E.S."/>
        </authorList>
    </citation>
    <scope>NUCLEOTIDE SEQUENCE</scope>
    <source>
        <strain evidence="2">KasaAsao</strain>
        <tissue evidence="2">Whole Snail</tissue>
    </source>
</reference>
<evidence type="ECO:0000256" key="1">
    <source>
        <dbReference type="SAM" id="SignalP"/>
    </source>
</evidence>